<evidence type="ECO:0000256" key="2">
    <source>
        <dbReference type="ARBA" id="ARBA00005914"/>
    </source>
</evidence>
<feature type="transmembrane region" description="Helical" evidence="7">
    <location>
        <begin position="187"/>
        <end position="213"/>
    </location>
</feature>
<feature type="transmembrane region" description="Helical" evidence="7">
    <location>
        <begin position="141"/>
        <end position="159"/>
    </location>
</feature>
<feature type="transmembrane region" description="Helical" evidence="7">
    <location>
        <begin position="220"/>
        <end position="240"/>
    </location>
</feature>
<evidence type="ECO:0000256" key="3">
    <source>
        <dbReference type="ARBA" id="ARBA00022475"/>
    </source>
</evidence>
<sequence length="327" mass="34089">MATQRTDEAGGNRAGAAAKSAPIHFIVEVLRGQAQVDFMPSALCGVFFAVALFVSGWRYGFYGLLGTALATGTAIVLGVNRDRVAAGLEGFNGCLVAVGFAVFLGADHASTWLLAAAGAITVTVVTAALDQVLSTWNIPTFTAPFCIIATVVIVAAPGFRRIWHSDKNLSAFPGVATGRTALTWHDIWHAFLGNVGQIFFMPQWYVGLLFLLGIFAASRLAGAMACLGSAVGILVAWTLGSPADSVAQGLMGYNSVLVAMALCGVFIKVNGWSVAYAVLGAAVATVLTTGMGNFTSTFGGHAFTWPFVLTALAFVAAVPSFPRLRRT</sequence>
<keyword evidence="4 7" id="KW-0812">Transmembrane</keyword>
<proteinExistence type="inferred from homology"/>
<dbReference type="InterPro" id="IPR004937">
    <property type="entry name" value="Urea_transporter"/>
</dbReference>
<reference evidence="8 9" key="1">
    <citation type="submission" date="2020-02" db="EMBL/GenBank/DDBJ databases">
        <title>Acidophilic actinobacteria isolated from forest soil.</title>
        <authorList>
            <person name="Golinska P."/>
        </authorList>
    </citation>
    <scope>NUCLEOTIDE SEQUENCE [LARGE SCALE GENOMIC DNA]</scope>
    <source>
        <strain evidence="8 9">NL8</strain>
    </source>
</reference>
<keyword evidence="5 7" id="KW-1133">Transmembrane helix</keyword>
<gene>
    <name evidence="8" type="ORF">KGQ19_13965</name>
</gene>
<dbReference type="PANTHER" id="PTHR10464">
    <property type="entry name" value="UREA TRANSPORTER"/>
    <property type="match status" value="1"/>
</dbReference>
<dbReference type="InterPro" id="IPR029020">
    <property type="entry name" value="Ammonium/urea_transptr"/>
</dbReference>
<evidence type="ECO:0000256" key="7">
    <source>
        <dbReference type="SAM" id="Phobius"/>
    </source>
</evidence>
<comment type="caution">
    <text evidence="8">The sequence shown here is derived from an EMBL/GenBank/DDBJ whole genome shotgun (WGS) entry which is preliminary data.</text>
</comment>
<dbReference type="EMBL" id="JAAFYZ010000038">
    <property type="protein sequence ID" value="MBS2547971.1"/>
    <property type="molecule type" value="Genomic_DNA"/>
</dbReference>
<evidence type="ECO:0000313" key="8">
    <source>
        <dbReference type="EMBL" id="MBS2547971.1"/>
    </source>
</evidence>
<evidence type="ECO:0000256" key="4">
    <source>
        <dbReference type="ARBA" id="ARBA00022692"/>
    </source>
</evidence>
<feature type="transmembrane region" description="Helical" evidence="7">
    <location>
        <begin position="38"/>
        <end position="55"/>
    </location>
</feature>
<dbReference type="Pfam" id="PF03253">
    <property type="entry name" value="UT"/>
    <property type="match status" value="1"/>
</dbReference>
<keyword evidence="3" id="KW-1003">Cell membrane</keyword>
<comment type="similarity">
    <text evidence="2">Belongs to the urea transporter family.</text>
</comment>
<evidence type="ECO:0000256" key="6">
    <source>
        <dbReference type="ARBA" id="ARBA00023136"/>
    </source>
</evidence>
<evidence type="ECO:0000256" key="5">
    <source>
        <dbReference type="ARBA" id="ARBA00022989"/>
    </source>
</evidence>
<keyword evidence="9" id="KW-1185">Reference proteome</keyword>
<feature type="transmembrane region" description="Helical" evidence="7">
    <location>
        <begin position="86"/>
        <end position="106"/>
    </location>
</feature>
<comment type="subcellular location">
    <subcellularLocation>
        <location evidence="1">Cell membrane</location>
        <topology evidence="1">Multi-pass membrane protein</topology>
    </subcellularLocation>
</comment>
<organism evidence="8 9">
    <name type="scientific">Catenulispora pinistramenti</name>
    <dbReference type="NCBI Taxonomy" id="2705254"/>
    <lineage>
        <taxon>Bacteria</taxon>
        <taxon>Bacillati</taxon>
        <taxon>Actinomycetota</taxon>
        <taxon>Actinomycetes</taxon>
        <taxon>Catenulisporales</taxon>
        <taxon>Catenulisporaceae</taxon>
        <taxon>Catenulispora</taxon>
    </lineage>
</organism>
<feature type="transmembrane region" description="Helical" evidence="7">
    <location>
        <begin position="61"/>
        <end position="79"/>
    </location>
</feature>
<dbReference type="Gene3D" id="1.10.3430.10">
    <property type="entry name" value="Ammonium transporter AmtB like domains"/>
    <property type="match status" value="1"/>
</dbReference>
<feature type="transmembrane region" description="Helical" evidence="7">
    <location>
        <begin position="274"/>
        <end position="291"/>
    </location>
</feature>
<keyword evidence="6 7" id="KW-0472">Membrane</keyword>
<evidence type="ECO:0000256" key="1">
    <source>
        <dbReference type="ARBA" id="ARBA00004651"/>
    </source>
</evidence>
<dbReference type="RefSeq" id="WP_212009549.1">
    <property type="nucleotide sequence ID" value="NZ_JAAFYZ010000038.1"/>
</dbReference>
<protein>
    <submittedName>
        <fullName evidence="8">Urea transporter</fullName>
    </submittedName>
</protein>
<dbReference type="Proteomes" id="UP000730482">
    <property type="component" value="Unassembled WGS sequence"/>
</dbReference>
<dbReference type="PANTHER" id="PTHR10464:SF4">
    <property type="entry name" value="UREA TRANSPORTER"/>
    <property type="match status" value="1"/>
</dbReference>
<feature type="transmembrane region" description="Helical" evidence="7">
    <location>
        <begin position="303"/>
        <end position="321"/>
    </location>
</feature>
<name>A0ABS5KPN8_9ACTN</name>
<feature type="transmembrane region" description="Helical" evidence="7">
    <location>
        <begin position="246"/>
        <end position="267"/>
    </location>
</feature>
<evidence type="ECO:0000313" key="9">
    <source>
        <dbReference type="Proteomes" id="UP000730482"/>
    </source>
</evidence>
<dbReference type="PIRSF" id="PIRSF016502">
    <property type="entry name" value="Urea_transporter"/>
    <property type="match status" value="1"/>
</dbReference>
<feature type="transmembrane region" description="Helical" evidence="7">
    <location>
        <begin position="112"/>
        <end position="129"/>
    </location>
</feature>
<accession>A0ABS5KPN8</accession>